<dbReference type="InterPro" id="IPR052337">
    <property type="entry name" value="SAT4-like"/>
</dbReference>
<dbReference type="GeneID" id="19396607"/>
<keyword evidence="4 6" id="KW-0472">Membrane</keyword>
<reference evidence="8 9" key="1">
    <citation type="journal article" date="2012" name="PLoS Pathog.">
        <title>Diverse lifestyles and strategies of plant pathogenesis encoded in the genomes of eighteen Dothideomycetes fungi.</title>
        <authorList>
            <person name="Ohm R.A."/>
            <person name="Feau N."/>
            <person name="Henrissat B."/>
            <person name="Schoch C.L."/>
            <person name="Horwitz B.A."/>
            <person name="Barry K.W."/>
            <person name="Condon B.J."/>
            <person name="Copeland A.C."/>
            <person name="Dhillon B."/>
            <person name="Glaser F."/>
            <person name="Hesse C.N."/>
            <person name="Kosti I."/>
            <person name="LaButti K."/>
            <person name="Lindquist E.A."/>
            <person name="Lucas S."/>
            <person name="Salamov A.A."/>
            <person name="Bradshaw R.E."/>
            <person name="Ciuffetti L."/>
            <person name="Hamelin R.C."/>
            <person name="Kema G.H.J."/>
            <person name="Lawrence C."/>
            <person name="Scott J.A."/>
            <person name="Spatafora J.W."/>
            <person name="Turgeon B.G."/>
            <person name="de Wit P.J.G.M."/>
            <person name="Zhong S."/>
            <person name="Goodwin S.B."/>
            <person name="Grigoriev I.V."/>
        </authorList>
    </citation>
    <scope>NUCLEOTIDE SEQUENCE [LARGE SCALE GENOMIC DNA]</scope>
    <source>
        <strain evidence="9">28A</strain>
    </source>
</reference>
<protein>
    <recommendedName>
        <fullName evidence="7">Rhodopsin domain-containing protein</fullName>
    </recommendedName>
</protein>
<dbReference type="Proteomes" id="UP000016935">
    <property type="component" value="Unassembled WGS sequence"/>
</dbReference>
<dbReference type="PANTHER" id="PTHR33048">
    <property type="entry name" value="PTH11-LIKE INTEGRAL MEMBRANE PROTEIN (AFU_ORTHOLOGUE AFUA_5G11245)"/>
    <property type="match status" value="1"/>
</dbReference>
<comment type="similarity">
    <text evidence="5">Belongs to the SAT4 family.</text>
</comment>
<gene>
    <name evidence="8" type="ORF">SETTUDRAFT_141202</name>
</gene>
<proteinExistence type="inferred from homology"/>
<evidence type="ECO:0000256" key="3">
    <source>
        <dbReference type="ARBA" id="ARBA00022989"/>
    </source>
</evidence>
<dbReference type="EMBL" id="KB908844">
    <property type="protein sequence ID" value="EOA82880.1"/>
    <property type="molecule type" value="Genomic_DNA"/>
</dbReference>
<dbReference type="OrthoDB" id="2988756at2759"/>
<dbReference type="eggNOG" id="ENOG502SSB8">
    <property type="taxonomic scope" value="Eukaryota"/>
</dbReference>
<evidence type="ECO:0000256" key="1">
    <source>
        <dbReference type="ARBA" id="ARBA00004141"/>
    </source>
</evidence>
<dbReference type="AlphaFoldDB" id="R0IBU7"/>
<dbReference type="InterPro" id="IPR049326">
    <property type="entry name" value="Rhodopsin_dom_fungi"/>
</dbReference>
<accession>R0IBU7</accession>
<dbReference type="STRING" id="671987.R0IBU7"/>
<feature type="transmembrane region" description="Helical" evidence="6">
    <location>
        <begin position="99"/>
        <end position="120"/>
    </location>
</feature>
<evidence type="ECO:0000256" key="2">
    <source>
        <dbReference type="ARBA" id="ARBA00022692"/>
    </source>
</evidence>
<dbReference type="HOGENOM" id="CLU_046870_0_0_1"/>
<feature type="transmembrane region" description="Helical" evidence="6">
    <location>
        <begin position="16"/>
        <end position="36"/>
    </location>
</feature>
<comment type="subcellular location">
    <subcellularLocation>
        <location evidence="1">Membrane</location>
        <topology evidence="1">Multi-pass membrane protein</topology>
    </subcellularLocation>
</comment>
<dbReference type="PANTHER" id="PTHR33048:SF146">
    <property type="entry name" value="INTEGRAL MEMBRANE PROTEIN"/>
    <property type="match status" value="1"/>
</dbReference>
<evidence type="ECO:0000256" key="6">
    <source>
        <dbReference type="SAM" id="Phobius"/>
    </source>
</evidence>
<dbReference type="Pfam" id="PF20684">
    <property type="entry name" value="Fung_rhodopsin"/>
    <property type="match status" value="1"/>
</dbReference>
<sequence>MPILTNGFSRCHVLEVAYSMLSFTSAVFLARIGLNFLRPRKVNVSDGFVFLGFALSIAQCVLYITATPYMRRVYAAYVGDTPFYPTIDNDVHTMARMLFSAYFIYYAVLWAIKFGLLFLYRGLLAGIPKRYTLIWWCITASCILVLPVIYYLLLTCCGSPSGFVTGEGCLGIHSYNKQLLCLYFGFAMDTLTNIAIMAFPVWVIWDLQMPRGKKISIMCLFATGFICVMFACLRVIQVGVNTSKPINKGLPLDPTWLAIWGMVECSIAVVIGCCPALAVLLKIFHSKPSSRPTYNPHGYLRQSNSNSDSGSGLKTELGVVEHKEPRNEKWSCGLNKHDSRWTDANSSQQDLRTDHDAIVVLHTVSQDSVDNYETR</sequence>
<name>R0IBU7_EXST2</name>
<evidence type="ECO:0000259" key="7">
    <source>
        <dbReference type="Pfam" id="PF20684"/>
    </source>
</evidence>
<evidence type="ECO:0000313" key="8">
    <source>
        <dbReference type="EMBL" id="EOA82880.1"/>
    </source>
</evidence>
<keyword evidence="2 6" id="KW-0812">Transmembrane</keyword>
<organism evidence="8 9">
    <name type="scientific">Exserohilum turcicum (strain 28A)</name>
    <name type="common">Northern leaf blight fungus</name>
    <name type="synonym">Setosphaeria turcica</name>
    <dbReference type="NCBI Taxonomy" id="671987"/>
    <lineage>
        <taxon>Eukaryota</taxon>
        <taxon>Fungi</taxon>
        <taxon>Dikarya</taxon>
        <taxon>Ascomycota</taxon>
        <taxon>Pezizomycotina</taxon>
        <taxon>Dothideomycetes</taxon>
        <taxon>Pleosporomycetidae</taxon>
        <taxon>Pleosporales</taxon>
        <taxon>Pleosporineae</taxon>
        <taxon>Pleosporaceae</taxon>
        <taxon>Exserohilum</taxon>
    </lineage>
</organism>
<reference evidence="8 9" key="2">
    <citation type="journal article" date="2013" name="PLoS Genet.">
        <title>Comparative genome structure, secondary metabolite, and effector coding capacity across Cochliobolus pathogens.</title>
        <authorList>
            <person name="Condon B.J."/>
            <person name="Leng Y."/>
            <person name="Wu D."/>
            <person name="Bushley K.E."/>
            <person name="Ohm R.A."/>
            <person name="Otillar R."/>
            <person name="Martin J."/>
            <person name="Schackwitz W."/>
            <person name="Grimwood J."/>
            <person name="MohdZainudin N."/>
            <person name="Xue C."/>
            <person name="Wang R."/>
            <person name="Manning V.A."/>
            <person name="Dhillon B."/>
            <person name="Tu Z.J."/>
            <person name="Steffenson B.J."/>
            <person name="Salamov A."/>
            <person name="Sun H."/>
            <person name="Lowry S."/>
            <person name="LaButti K."/>
            <person name="Han J."/>
            <person name="Copeland A."/>
            <person name="Lindquist E."/>
            <person name="Barry K."/>
            <person name="Schmutz J."/>
            <person name="Baker S.E."/>
            <person name="Ciuffetti L.M."/>
            <person name="Grigoriev I.V."/>
            <person name="Zhong S."/>
            <person name="Turgeon B.G."/>
        </authorList>
    </citation>
    <scope>NUCLEOTIDE SEQUENCE [LARGE SCALE GENOMIC DNA]</scope>
    <source>
        <strain evidence="9">28A</strain>
    </source>
</reference>
<evidence type="ECO:0000313" key="9">
    <source>
        <dbReference type="Proteomes" id="UP000016935"/>
    </source>
</evidence>
<dbReference type="RefSeq" id="XP_008029872.1">
    <property type="nucleotide sequence ID" value="XM_008031681.1"/>
</dbReference>
<feature type="transmembrane region" description="Helical" evidence="6">
    <location>
        <begin position="256"/>
        <end position="281"/>
    </location>
</feature>
<keyword evidence="3 6" id="KW-1133">Transmembrane helix</keyword>
<evidence type="ECO:0000256" key="4">
    <source>
        <dbReference type="ARBA" id="ARBA00023136"/>
    </source>
</evidence>
<keyword evidence="9" id="KW-1185">Reference proteome</keyword>
<evidence type="ECO:0000256" key="5">
    <source>
        <dbReference type="ARBA" id="ARBA00038359"/>
    </source>
</evidence>
<feature type="transmembrane region" description="Helical" evidence="6">
    <location>
        <begin position="48"/>
        <end position="66"/>
    </location>
</feature>
<feature type="transmembrane region" description="Helical" evidence="6">
    <location>
        <begin position="132"/>
        <end position="153"/>
    </location>
</feature>
<feature type="transmembrane region" description="Helical" evidence="6">
    <location>
        <begin position="217"/>
        <end position="236"/>
    </location>
</feature>
<dbReference type="GO" id="GO:0016020">
    <property type="term" value="C:membrane"/>
    <property type="evidence" value="ECO:0007669"/>
    <property type="project" value="UniProtKB-SubCell"/>
</dbReference>
<feature type="transmembrane region" description="Helical" evidence="6">
    <location>
        <begin position="182"/>
        <end position="205"/>
    </location>
</feature>
<feature type="domain" description="Rhodopsin" evidence="7">
    <location>
        <begin position="31"/>
        <end position="282"/>
    </location>
</feature>